<evidence type="ECO:0000256" key="9">
    <source>
        <dbReference type="SAM" id="MobiDB-lite"/>
    </source>
</evidence>
<sequence length="522" mass="57026">MRLLHTVEIPPNPMGLVALSINSDNNYLAYPSPQKVTKLNGSNTMTNGPGIDVTGINGQHPSASNASHLPNNGANSQDDLAGLHDTSVTQSIRNGDVIIFDCKSLQPITVIDAHKTQLSTMAFSQDGTLLATASDKGTIVRVFSVERGVKLYQFRRGTYNTKIYSLAFSPSNMFLVASSATGTVHVFRLGEEEAKNTVVKSSRSSGWLNQRKNENDRSLEVTRQNELDRLMKNRQAKMEAIEDFELTNEEDQTEVDAADFQRLGIHSDSEDDIDSLDDDDENNEEEAEEEEEEAEEDGGHELEVDNVAGDIADGENVERTDEDFENVDVLRPLQSELGNNTQYGAISIFSSSSGGSASGKAQPIVDSNRRSVARMFRRTSQSLGRKAAEKMGTYLPPRFSSILEPNRHFASFKVPTSKENMSIVGVIELNVDSSIDANDELSIQSHAGHTLHDDSSSTHSLNSGVSGLSTGSRGNSRSNSRFSKKKAVHILVVSADGIFYTYGLNPERGGDCVLLMQRSLIE</sequence>
<keyword evidence="4" id="KW-0853">WD repeat</keyword>
<gene>
    <name evidence="10" type="ORF">PMKS-000407</name>
</gene>
<dbReference type="EMBL" id="BDGI01000012">
    <property type="protein sequence ID" value="GAV26946.1"/>
    <property type="molecule type" value="Genomic_DNA"/>
</dbReference>
<dbReference type="InterPro" id="IPR048720">
    <property type="entry name" value="PROPPIN"/>
</dbReference>
<keyword evidence="6" id="KW-0653">Protein transport</keyword>
<dbReference type="Proteomes" id="UP000186136">
    <property type="component" value="Unassembled WGS sequence"/>
</dbReference>
<keyword evidence="5" id="KW-0677">Repeat</keyword>
<feature type="compositionally biased region" description="Polar residues" evidence="9">
    <location>
        <begin position="200"/>
        <end position="210"/>
    </location>
</feature>
<dbReference type="InterPro" id="IPR015943">
    <property type="entry name" value="WD40/YVTN_repeat-like_dom_sf"/>
</dbReference>
<feature type="compositionally biased region" description="Acidic residues" evidence="9">
    <location>
        <begin position="269"/>
        <end position="296"/>
    </location>
</feature>
<feature type="region of interest" description="Disordered" evidence="9">
    <location>
        <begin position="200"/>
        <end position="222"/>
    </location>
</feature>
<dbReference type="PANTHER" id="PTHR11227">
    <property type="entry name" value="WD-REPEAT PROTEIN INTERACTING WITH PHOSPHOINOSIDES WIPI -RELATED"/>
    <property type="match status" value="1"/>
</dbReference>
<keyword evidence="11" id="KW-1185">Reference proteome</keyword>
<evidence type="ECO:0000256" key="3">
    <source>
        <dbReference type="ARBA" id="ARBA00022554"/>
    </source>
</evidence>
<comment type="caution">
    <text evidence="10">The sequence shown here is derived from an EMBL/GenBank/DDBJ whole genome shotgun (WGS) entry which is preliminary data.</text>
</comment>
<evidence type="ECO:0000313" key="10">
    <source>
        <dbReference type="EMBL" id="GAV26946.1"/>
    </source>
</evidence>
<dbReference type="AlphaFoldDB" id="A0A1Q2YBL4"/>
<feature type="compositionally biased region" description="Basic and acidic residues" evidence="9">
    <location>
        <begin position="211"/>
        <end position="222"/>
    </location>
</feature>
<evidence type="ECO:0000256" key="5">
    <source>
        <dbReference type="ARBA" id="ARBA00022737"/>
    </source>
</evidence>
<dbReference type="SUPFAM" id="SSF50978">
    <property type="entry name" value="WD40 repeat-like"/>
    <property type="match status" value="1"/>
</dbReference>
<dbReference type="OrthoDB" id="1667587at2759"/>
<reference evidence="10 11" key="1">
    <citation type="submission" date="2016-08" db="EMBL/GenBank/DDBJ databases">
        <title>Whole genome shotgun sequence of Pichia membranifaciens KS47-1.</title>
        <authorList>
            <person name="Konishi M."/>
            <person name="Ishida M."/>
            <person name="Arakawa T."/>
            <person name="Kato Y."/>
            <person name="Horiuchi J."/>
        </authorList>
    </citation>
    <scope>NUCLEOTIDE SEQUENCE [LARGE SCALE GENOMIC DNA]</scope>
    <source>
        <strain evidence="10 11">KS47-1</strain>
    </source>
</reference>
<evidence type="ECO:0000256" key="1">
    <source>
        <dbReference type="ARBA" id="ARBA00004184"/>
    </source>
</evidence>
<feature type="region of interest" description="Disordered" evidence="9">
    <location>
        <begin position="449"/>
        <end position="480"/>
    </location>
</feature>
<keyword evidence="2" id="KW-0813">Transport</keyword>
<dbReference type="Gene3D" id="2.130.10.10">
    <property type="entry name" value="YVTN repeat-like/Quinoprotein amine dehydrogenase"/>
    <property type="match status" value="1"/>
</dbReference>
<proteinExistence type="inferred from homology"/>
<protein>
    <submittedName>
        <fullName evidence="10">Uncharacterized protein</fullName>
    </submittedName>
</protein>
<dbReference type="InterPro" id="IPR036322">
    <property type="entry name" value="WD40_repeat_dom_sf"/>
</dbReference>
<dbReference type="GO" id="GO:0012505">
    <property type="term" value="C:endomembrane system"/>
    <property type="evidence" value="ECO:0007669"/>
    <property type="project" value="UniProtKB-SubCell"/>
</dbReference>
<evidence type="ECO:0000256" key="6">
    <source>
        <dbReference type="ARBA" id="ARBA00022927"/>
    </source>
</evidence>
<evidence type="ECO:0000256" key="7">
    <source>
        <dbReference type="ARBA" id="ARBA00025740"/>
    </source>
</evidence>
<comment type="subcellular location">
    <subcellularLocation>
        <location evidence="1">Endomembrane system</location>
        <topology evidence="1">Peripheral membrane protein</topology>
    </subcellularLocation>
    <subcellularLocation>
        <location evidence="8">Vacuole membrane</location>
    </subcellularLocation>
</comment>
<evidence type="ECO:0000256" key="8">
    <source>
        <dbReference type="ARBA" id="ARBA00037813"/>
    </source>
</evidence>
<comment type="similarity">
    <text evidence="7">Belongs to the WD repeat PROPPIN family.</text>
</comment>
<evidence type="ECO:0000313" key="11">
    <source>
        <dbReference type="Proteomes" id="UP000186136"/>
    </source>
</evidence>
<organism evidence="10 11">
    <name type="scientific">Pichia membranifaciens</name>
    <dbReference type="NCBI Taxonomy" id="4926"/>
    <lineage>
        <taxon>Eukaryota</taxon>
        <taxon>Fungi</taxon>
        <taxon>Dikarya</taxon>
        <taxon>Ascomycota</taxon>
        <taxon>Saccharomycotina</taxon>
        <taxon>Pichiomycetes</taxon>
        <taxon>Pichiales</taxon>
        <taxon>Pichiaceae</taxon>
        <taxon>Pichia</taxon>
    </lineage>
</organism>
<dbReference type="Pfam" id="PF21032">
    <property type="entry name" value="PROPPIN"/>
    <property type="match status" value="1"/>
</dbReference>
<accession>A0A1Q2YBL4</accession>
<feature type="region of interest" description="Disordered" evidence="9">
    <location>
        <begin position="243"/>
        <end position="311"/>
    </location>
</feature>
<dbReference type="SMART" id="SM00320">
    <property type="entry name" value="WD40"/>
    <property type="match status" value="2"/>
</dbReference>
<feature type="compositionally biased region" description="Acidic residues" evidence="9">
    <location>
        <begin position="243"/>
        <end position="257"/>
    </location>
</feature>
<evidence type="ECO:0000256" key="2">
    <source>
        <dbReference type="ARBA" id="ARBA00022448"/>
    </source>
</evidence>
<feature type="compositionally biased region" description="Low complexity" evidence="9">
    <location>
        <begin position="457"/>
        <end position="480"/>
    </location>
</feature>
<dbReference type="GO" id="GO:0015031">
    <property type="term" value="P:protein transport"/>
    <property type="evidence" value="ECO:0007669"/>
    <property type="project" value="UniProtKB-KW"/>
</dbReference>
<feature type="compositionally biased region" description="Polar residues" evidence="9">
    <location>
        <begin position="56"/>
        <end position="78"/>
    </location>
</feature>
<evidence type="ECO:0000256" key="4">
    <source>
        <dbReference type="ARBA" id="ARBA00022574"/>
    </source>
</evidence>
<dbReference type="InterPro" id="IPR001680">
    <property type="entry name" value="WD40_rpt"/>
</dbReference>
<dbReference type="GO" id="GO:0005774">
    <property type="term" value="C:vacuolar membrane"/>
    <property type="evidence" value="ECO:0007669"/>
    <property type="project" value="UniProtKB-SubCell"/>
</dbReference>
<feature type="region of interest" description="Disordered" evidence="9">
    <location>
        <begin position="52"/>
        <end position="79"/>
    </location>
</feature>
<name>A0A1Q2YBL4_9ASCO</name>
<keyword evidence="3" id="KW-0926">Vacuole</keyword>